<dbReference type="AlphaFoldDB" id="A0A3B3I3C6"/>
<feature type="signal peptide" evidence="1">
    <location>
        <begin position="1"/>
        <end position="19"/>
    </location>
</feature>
<evidence type="ECO:0000256" key="1">
    <source>
        <dbReference type="SAM" id="SignalP"/>
    </source>
</evidence>
<dbReference type="Proteomes" id="UP000001038">
    <property type="component" value="Chromosome 21"/>
</dbReference>
<reference evidence="2" key="2">
    <citation type="submission" date="2025-08" db="UniProtKB">
        <authorList>
            <consortium name="Ensembl"/>
        </authorList>
    </citation>
    <scope>IDENTIFICATION</scope>
    <source>
        <strain evidence="2">Hd-rR</strain>
    </source>
</reference>
<name>A0A3B3I3C6_ORYLA</name>
<sequence length="51" mass="5697">MAMFIFIFVPLNYLRACAGISQGSFEIIMGWPHEQRLGSKFVAIFTPGSDT</sequence>
<reference evidence="2" key="3">
    <citation type="submission" date="2025-09" db="UniProtKB">
        <authorList>
            <consortium name="Ensembl"/>
        </authorList>
    </citation>
    <scope>IDENTIFICATION</scope>
    <source>
        <strain evidence="2">Hd-rR</strain>
    </source>
</reference>
<reference evidence="2 3" key="1">
    <citation type="journal article" date="2007" name="Nature">
        <title>The medaka draft genome and insights into vertebrate genome evolution.</title>
        <authorList>
            <person name="Kasahara M."/>
            <person name="Naruse K."/>
            <person name="Sasaki S."/>
            <person name="Nakatani Y."/>
            <person name="Qu W."/>
            <person name="Ahsan B."/>
            <person name="Yamada T."/>
            <person name="Nagayasu Y."/>
            <person name="Doi K."/>
            <person name="Kasai Y."/>
            <person name="Jindo T."/>
            <person name="Kobayashi D."/>
            <person name="Shimada A."/>
            <person name="Toyoda A."/>
            <person name="Kuroki Y."/>
            <person name="Fujiyama A."/>
            <person name="Sasaki T."/>
            <person name="Shimizu A."/>
            <person name="Asakawa S."/>
            <person name="Shimizu N."/>
            <person name="Hashimoto S."/>
            <person name="Yang J."/>
            <person name="Lee Y."/>
            <person name="Matsushima K."/>
            <person name="Sugano S."/>
            <person name="Sakaizumi M."/>
            <person name="Narita T."/>
            <person name="Ohishi K."/>
            <person name="Haga S."/>
            <person name="Ohta F."/>
            <person name="Nomoto H."/>
            <person name="Nogata K."/>
            <person name="Morishita T."/>
            <person name="Endo T."/>
            <person name="Shin-I T."/>
            <person name="Takeda H."/>
            <person name="Morishita S."/>
            <person name="Kohara Y."/>
        </authorList>
    </citation>
    <scope>NUCLEOTIDE SEQUENCE [LARGE SCALE GENOMIC DNA]</scope>
    <source>
        <strain evidence="2 3">Hd-rR</strain>
    </source>
</reference>
<accession>A0A3B3I3C6</accession>
<dbReference type="InParanoid" id="A0A3B3I3C6"/>
<dbReference type="Bgee" id="ENSORLG00000026647">
    <property type="expression patterns" value="Expressed in mesonephros and 4 other cell types or tissues"/>
</dbReference>
<feature type="chain" id="PRO_5017187224" evidence="1">
    <location>
        <begin position="20"/>
        <end position="51"/>
    </location>
</feature>
<dbReference type="Ensembl" id="ENSORLT00000027682.1">
    <property type="protein sequence ID" value="ENSORLP00000038303.1"/>
    <property type="gene ID" value="ENSORLG00000026647.1"/>
</dbReference>
<protein>
    <submittedName>
        <fullName evidence="2">Uncharacterized protein</fullName>
    </submittedName>
</protein>
<keyword evidence="1" id="KW-0732">Signal</keyword>
<evidence type="ECO:0000313" key="3">
    <source>
        <dbReference type="Proteomes" id="UP000001038"/>
    </source>
</evidence>
<evidence type="ECO:0000313" key="2">
    <source>
        <dbReference type="Ensembl" id="ENSORLP00000038303.1"/>
    </source>
</evidence>
<proteinExistence type="predicted"/>
<organism evidence="2 3">
    <name type="scientific">Oryzias latipes</name>
    <name type="common">Japanese rice fish</name>
    <name type="synonym">Japanese killifish</name>
    <dbReference type="NCBI Taxonomy" id="8090"/>
    <lineage>
        <taxon>Eukaryota</taxon>
        <taxon>Metazoa</taxon>
        <taxon>Chordata</taxon>
        <taxon>Craniata</taxon>
        <taxon>Vertebrata</taxon>
        <taxon>Euteleostomi</taxon>
        <taxon>Actinopterygii</taxon>
        <taxon>Neopterygii</taxon>
        <taxon>Teleostei</taxon>
        <taxon>Neoteleostei</taxon>
        <taxon>Acanthomorphata</taxon>
        <taxon>Ovalentaria</taxon>
        <taxon>Atherinomorphae</taxon>
        <taxon>Beloniformes</taxon>
        <taxon>Adrianichthyidae</taxon>
        <taxon>Oryziinae</taxon>
        <taxon>Oryzias</taxon>
    </lineage>
</organism>
<keyword evidence="3" id="KW-1185">Reference proteome</keyword>